<dbReference type="AlphaFoldDB" id="A0A9X3MWJ5"/>
<sequence length="576" mass="60485">MRRLVAIIAAVAICVASAGCGSSDGAETARHLDPRSDAVVAIDLDYASANWKQVKRLYARAVREGGLDAGEFTPPTLNGALEALTSSTGLSFADDILPLLGGTLQLGVRTEPAPPLSASARDVLERFDSNATRVTGGRSRYFDYDGKPMDPQEVESALREQDMRQPSTTVTAAYRVADADALERALGKLRDQGLESTPIAGIDGARRLGKGVGVLGDDTLVAVLADDEDQADALLRERLKATGDGPAMPELGESLVAAHLAPTVLGAWLDREELQRALASTAGRALRSTEVRLKLDQEAARATALMDFEGLADDELPLPGPGPLALPSGEGVSSASADQSRTTVFLARLARELYPDSRFVRRVERLEAREGLKFEDAVLRQFSGPSFSVLRPGRDGSVAFGARSTLRDPAAMRALLDRIAPDLPGILEGLQGLGATGLTSLLLVAPDAPLTPAAFALLAGVDVRKLAAAGSEQLYEVTGLENGSGPNRVVYGLIGDAFVVASSAELAREVAAMRTEPAPEAATRVRVDFAALLERAGGWLGEDTARAVRALVAGADVNASAKDGDVVGEAEVRWAR</sequence>
<reference evidence="2" key="1">
    <citation type="submission" date="2022-10" db="EMBL/GenBank/DDBJ databases">
        <title>The WGS of Solirubrobacter ginsenosidimutans DSM 21036.</title>
        <authorList>
            <person name="Jiang Z."/>
        </authorList>
    </citation>
    <scope>NUCLEOTIDE SEQUENCE</scope>
    <source>
        <strain evidence="2">DSM 21036</strain>
    </source>
</reference>
<gene>
    <name evidence="2" type="ORF">OM076_27575</name>
</gene>
<protein>
    <recommendedName>
        <fullName evidence="4">DUF3352 domain-containing protein</fullName>
    </recommendedName>
</protein>
<dbReference type="EMBL" id="JAPDOD010000030">
    <property type="protein sequence ID" value="MDA0164064.1"/>
    <property type="molecule type" value="Genomic_DNA"/>
</dbReference>
<evidence type="ECO:0000313" key="2">
    <source>
        <dbReference type="EMBL" id="MDA0164064.1"/>
    </source>
</evidence>
<accession>A0A9X3MWJ5</accession>
<feature type="signal peptide" evidence="1">
    <location>
        <begin position="1"/>
        <end position="18"/>
    </location>
</feature>
<keyword evidence="3" id="KW-1185">Reference proteome</keyword>
<evidence type="ECO:0000313" key="3">
    <source>
        <dbReference type="Proteomes" id="UP001149140"/>
    </source>
</evidence>
<feature type="chain" id="PRO_5040897698" description="DUF3352 domain-containing protein" evidence="1">
    <location>
        <begin position="19"/>
        <end position="576"/>
    </location>
</feature>
<proteinExistence type="predicted"/>
<evidence type="ECO:0000256" key="1">
    <source>
        <dbReference type="SAM" id="SignalP"/>
    </source>
</evidence>
<name>A0A9X3MWJ5_9ACTN</name>
<dbReference type="Proteomes" id="UP001149140">
    <property type="component" value="Unassembled WGS sequence"/>
</dbReference>
<comment type="caution">
    <text evidence="2">The sequence shown here is derived from an EMBL/GenBank/DDBJ whole genome shotgun (WGS) entry which is preliminary data.</text>
</comment>
<dbReference type="RefSeq" id="WP_270043314.1">
    <property type="nucleotide sequence ID" value="NZ_JAPDOD010000030.1"/>
</dbReference>
<dbReference type="PROSITE" id="PS51257">
    <property type="entry name" value="PROKAR_LIPOPROTEIN"/>
    <property type="match status" value="1"/>
</dbReference>
<organism evidence="2 3">
    <name type="scientific">Solirubrobacter ginsenosidimutans</name>
    <dbReference type="NCBI Taxonomy" id="490573"/>
    <lineage>
        <taxon>Bacteria</taxon>
        <taxon>Bacillati</taxon>
        <taxon>Actinomycetota</taxon>
        <taxon>Thermoleophilia</taxon>
        <taxon>Solirubrobacterales</taxon>
        <taxon>Solirubrobacteraceae</taxon>
        <taxon>Solirubrobacter</taxon>
    </lineage>
</organism>
<keyword evidence="1" id="KW-0732">Signal</keyword>
<evidence type="ECO:0008006" key="4">
    <source>
        <dbReference type="Google" id="ProtNLM"/>
    </source>
</evidence>